<comment type="caution">
    <text evidence="2">The sequence shown here is derived from an EMBL/GenBank/DDBJ whole genome shotgun (WGS) entry which is preliminary data.</text>
</comment>
<name>A0AAN6G796_9BASI</name>
<proteinExistence type="predicted"/>
<feature type="compositionally biased region" description="Basic and acidic residues" evidence="1">
    <location>
        <begin position="233"/>
        <end position="247"/>
    </location>
</feature>
<sequence>MSGSSLPQPRDAATAGLPPPLREHIAVLETTFENCGKMTETLGRLGDLVDLLEQTVHTKELDVDQALEDLHSDIEAFRSAVQQQVKRIEDMLSKALHSSQQEFMEAQDRSRKEFADLLDKNRVKFETLQEQAVHTVDEVRLRADDGFSVTFKRLEGRLRAIGVRHGRDMARAMGQIRECSGAVMGSVRQTQSTWIRAQSQLVGLNTWAVAWPEAIRTVQQHHRRIGLSPPEYNRVDAHATGERRPTTEADSQGVD</sequence>
<evidence type="ECO:0000313" key="2">
    <source>
        <dbReference type="EMBL" id="KAK0521490.1"/>
    </source>
</evidence>
<protein>
    <submittedName>
        <fullName evidence="2">Uncharacterized protein</fullName>
    </submittedName>
</protein>
<accession>A0AAN6G796</accession>
<organism evidence="2 3">
    <name type="scientific">Tilletia horrida</name>
    <dbReference type="NCBI Taxonomy" id="155126"/>
    <lineage>
        <taxon>Eukaryota</taxon>
        <taxon>Fungi</taxon>
        <taxon>Dikarya</taxon>
        <taxon>Basidiomycota</taxon>
        <taxon>Ustilaginomycotina</taxon>
        <taxon>Exobasidiomycetes</taxon>
        <taxon>Tilletiales</taxon>
        <taxon>Tilletiaceae</taxon>
        <taxon>Tilletia</taxon>
    </lineage>
</organism>
<gene>
    <name evidence="2" type="ORF">OC842_006761</name>
</gene>
<dbReference type="AlphaFoldDB" id="A0AAN6G796"/>
<evidence type="ECO:0000313" key="3">
    <source>
        <dbReference type="Proteomes" id="UP001176521"/>
    </source>
</evidence>
<dbReference type="Proteomes" id="UP001176521">
    <property type="component" value="Unassembled WGS sequence"/>
</dbReference>
<feature type="region of interest" description="Disordered" evidence="1">
    <location>
        <begin position="226"/>
        <end position="255"/>
    </location>
</feature>
<keyword evidence="3" id="KW-1185">Reference proteome</keyword>
<dbReference type="EMBL" id="JAPDMQ010000667">
    <property type="protein sequence ID" value="KAK0521490.1"/>
    <property type="molecule type" value="Genomic_DNA"/>
</dbReference>
<reference evidence="2" key="1">
    <citation type="journal article" date="2023" name="PhytoFront">
        <title>Draft Genome Resources of Seven Strains of Tilletia horrida, Causal Agent of Kernel Smut of Rice.</title>
        <authorList>
            <person name="Khanal S."/>
            <person name="Antony Babu S."/>
            <person name="Zhou X.G."/>
        </authorList>
    </citation>
    <scope>NUCLEOTIDE SEQUENCE</scope>
    <source>
        <strain evidence="2">TX3</strain>
    </source>
</reference>
<evidence type="ECO:0000256" key="1">
    <source>
        <dbReference type="SAM" id="MobiDB-lite"/>
    </source>
</evidence>